<keyword evidence="2" id="KW-1185">Reference proteome</keyword>
<reference evidence="1" key="1">
    <citation type="submission" date="2021-03" db="EMBL/GenBank/DDBJ databases">
        <title>Sagittula salina sp. nov. strain M10.9X isolated from the marine waste.</title>
        <authorList>
            <person name="Satari L."/>
            <person name="Molina-Menor E."/>
            <person name="Vidal-Verdu A."/>
            <person name="Pascual J."/>
            <person name="Pereto J."/>
            <person name="Porcar M."/>
        </authorList>
    </citation>
    <scope>NUCLEOTIDE SEQUENCE</scope>
    <source>
        <strain evidence="1">M10.9X</strain>
    </source>
</reference>
<gene>
    <name evidence="1" type="ORF">J5474_07040</name>
</gene>
<dbReference type="Proteomes" id="UP000675940">
    <property type="component" value="Unassembled WGS sequence"/>
</dbReference>
<dbReference type="RefSeq" id="WP_209360104.1">
    <property type="nucleotide sequence ID" value="NZ_JAGISH010000003.1"/>
</dbReference>
<sequence length="233" mass="25575">MSERLRQGIGAGGLCALCFAMPVVAGERTFVPPEGCEAHLTAQLNECRVEHHYTCADTGGDRFRIVYTEGGPNFLSRIDAEAQWLSSVSLPDGAVTETVRPADAPLDVSALLARGEHPFDFVERWPNGRLVRATGWDRIVQRGVLVAGEVLHRTVFEVAFTDEVDGTLIETYTGAEYVSERWHRFFSGKGTSVVEGVSTSFDRTPREFVEPGEEGFLTVTPKYGCGVLMSAMR</sequence>
<organism evidence="1 2">
    <name type="scientific">Sagittula salina</name>
    <dbReference type="NCBI Taxonomy" id="2820268"/>
    <lineage>
        <taxon>Bacteria</taxon>
        <taxon>Pseudomonadati</taxon>
        <taxon>Pseudomonadota</taxon>
        <taxon>Alphaproteobacteria</taxon>
        <taxon>Rhodobacterales</taxon>
        <taxon>Roseobacteraceae</taxon>
        <taxon>Sagittula</taxon>
    </lineage>
</organism>
<dbReference type="EMBL" id="JAGISH010000003">
    <property type="protein sequence ID" value="MBP0482245.1"/>
    <property type="molecule type" value="Genomic_DNA"/>
</dbReference>
<comment type="caution">
    <text evidence="1">The sequence shown here is derived from an EMBL/GenBank/DDBJ whole genome shotgun (WGS) entry which is preliminary data.</text>
</comment>
<protein>
    <submittedName>
        <fullName evidence="1">Uncharacterized protein</fullName>
    </submittedName>
</protein>
<dbReference type="AlphaFoldDB" id="A0A940MI91"/>
<proteinExistence type="predicted"/>
<evidence type="ECO:0000313" key="2">
    <source>
        <dbReference type="Proteomes" id="UP000675940"/>
    </source>
</evidence>
<name>A0A940MI91_9RHOB</name>
<accession>A0A940MI91</accession>
<evidence type="ECO:0000313" key="1">
    <source>
        <dbReference type="EMBL" id="MBP0482245.1"/>
    </source>
</evidence>